<sequence>MGRLIRVVQRHFHVLRPRPLSAAGSFPSHYSRLQHFAAACRSLLSFPRCPINPLAPRSSSISIFPSTSTCMHLVPSCAICASHRHVTLSSRIFYFLLNAISLIIRN</sequence>
<gene>
    <name evidence="1" type="ORF">PUN28_003108</name>
</gene>
<dbReference type="AlphaFoldDB" id="A0AAW2GL48"/>
<organism evidence="1 2">
    <name type="scientific">Cardiocondyla obscurior</name>
    <dbReference type="NCBI Taxonomy" id="286306"/>
    <lineage>
        <taxon>Eukaryota</taxon>
        <taxon>Metazoa</taxon>
        <taxon>Ecdysozoa</taxon>
        <taxon>Arthropoda</taxon>
        <taxon>Hexapoda</taxon>
        <taxon>Insecta</taxon>
        <taxon>Pterygota</taxon>
        <taxon>Neoptera</taxon>
        <taxon>Endopterygota</taxon>
        <taxon>Hymenoptera</taxon>
        <taxon>Apocrita</taxon>
        <taxon>Aculeata</taxon>
        <taxon>Formicoidea</taxon>
        <taxon>Formicidae</taxon>
        <taxon>Myrmicinae</taxon>
        <taxon>Cardiocondyla</taxon>
    </lineage>
</organism>
<reference evidence="1 2" key="1">
    <citation type="submission" date="2023-03" db="EMBL/GenBank/DDBJ databases">
        <title>High recombination rates correlate with genetic variation in Cardiocondyla obscurior ants.</title>
        <authorList>
            <person name="Errbii M."/>
        </authorList>
    </citation>
    <scope>NUCLEOTIDE SEQUENCE [LARGE SCALE GENOMIC DNA]</scope>
    <source>
        <strain evidence="1">Alpha-2009</strain>
        <tissue evidence="1">Whole body</tissue>
    </source>
</reference>
<proteinExistence type="predicted"/>
<accession>A0AAW2GL48</accession>
<evidence type="ECO:0000313" key="1">
    <source>
        <dbReference type="EMBL" id="KAL0127589.1"/>
    </source>
</evidence>
<comment type="caution">
    <text evidence="1">The sequence shown here is derived from an EMBL/GenBank/DDBJ whole genome shotgun (WGS) entry which is preliminary data.</text>
</comment>
<protein>
    <submittedName>
        <fullName evidence="1">Uncharacterized protein</fullName>
    </submittedName>
</protein>
<evidence type="ECO:0000313" key="2">
    <source>
        <dbReference type="Proteomes" id="UP001430953"/>
    </source>
</evidence>
<name>A0AAW2GL48_9HYME</name>
<dbReference type="EMBL" id="JADYXP020000003">
    <property type="protein sequence ID" value="KAL0127589.1"/>
    <property type="molecule type" value="Genomic_DNA"/>
</dbReference>
<keyword evidence="2" id="KW-1185">Reference proteome</keyword>
<dbReference type="Proteomes" id="UP001430953">
    <property type="component" value="Unassembled WGS sequence"/>
</dbReference>